<organism evidence="1 2">
    <name type="scientific">Streptomyces lasiicapitis</name>
    <dbReference type="NCBI Taxonomy" id="1923961"/>
    <lineage>
        <taxon>Bacteria</taxon>
        <taxon>Bacillati</taxon>
        <taxon>Actinomycetota</taxon>
        <taxon>Actinomycetes</taxon>
        <taxon>Kitasatosporales</taxon>
        <taxon>Streptomycetaceae</taxon>
        <taxon>Streptomyces</taxon>
    </lineage>
</organism>
<name>A0ABQ2MR43_9ACTN</name>
<gene>
    <name evidence="1" type="ORF">GCM10012286_73530</name>
</gene>
<sequence length="78" mass="8683">MSVTQQYLLDAYRAAQLGERTPPAPGTNDWQVVREVRDYGRFNAVVHERPARGRVRGALARLLRGLRGGGARTPRSLP</sequence>
<proteinExistence type="predicted"/>
<dbReference type="EMBL" id="BMNG01000020">
    <property type="protein sequence ID" value="GGO57217.1"/>
    <property type="molecule type" value="Genomic_DNA"/>
</dbReference>
<dbReference type="Proteomes" id="UP000656881">
    <property type="component" value="Unassembled WGS sequence"/>
</dbReference>
<reference evidence="2" key="1">
    <citation type="journal article" date="2019" name="Int. J. Syst. Evol. Microbiol.">
        <title>The Global Catalogue of Microorganisms (GCM) 10K type strain sequencing project: providing services to taxonomists for standard genome sequencing and annotation.</title>
        <authorList>
            <consortium name="The Broad Institute Genomics Platform"/>
            <consortium name="The Broad Institute Genome Sequencing Center for Infectious Disease"/>
            <person name="Wu L."/>
            <person name="Ma J."/>
        </authorList>
    </citation>
    <scope>NUCLEOTIDE SEQUENCE [LARGE SCALE GENOMIC DNA]</scope>
    <source>
        <strain evidence="2">CGMCC 4.7349</strain>
    </source>
</reference>
<keyword evidence="2" id="KW-1185">Reference proteome</keyword>
<evidence type="ECO:0000313" key="1">
    <source>
        <dbReference type="EMBL" id="GGO57217.1"/>
    </source>
</evidence>
<evidence type="ECO:0000313" key="2">
    <source>
        <dbReference type="Proteomes" id="UP000656881"/>
    </source>
</evidence>
<comment type="caution">
    <text evidence="1">The sequence shown here is derived from an EMBL/GenBank/DDBJ whole genome shotgun (WGS) entry which is preliminary data.</text>
</comment>
<protein>
    <submittedName>
        <fullName evidence="1">Uncharacterized protein</fullName>
    </submittedName>
</protein>
<accession>A0ABQ2MR43</accession>